<evidence type="ECO:0000256" key="10">
    <source>
        <dbReference type="SAM" id="Phobius"/>
    </source>
</evidence>
<evidence type="ECO:0000256" key="3">
    <source>
        <dbReference type="ARBA" id="ARBA00022448"/>
    </source>
</evidence>
<evidence type="ECO:0000259" key="11">
    <source>
        <dbReference type="PROSITE" id="PS50929"/>
    </source>
</evidence>
<keyword evidence="7 10" id="KW-1133">Transmembrane helix</keyword>
<dbReference type="PANTHER" id="PTHR24223:SF456">
    <property type="entry name" value="MULTIDRUG RESISTANCE-ASSOCIATED PROTEIN LETHAL(2)03659"/>
    <property type="match status" value="1"/>
</dbReference>
<proteinExistence type="inferred from homology"/>
<evidence type="ECO:0000256" key="5">
    <source>
        <dbReference type="ARBA" id="ARBA00022741"/>
    </source>
</evidence>
<dbReference type="Gene3D" id="3.40.50.300">
    <property type="entry name" value="P-loop containing nucleotide triphosphate hydrolases"/>
    <property type="match status" value="1"/>
</dbReference>
<feature type="transmembrane region" description="Helical" evidence="10">
    <location>
        <begin position="106"/>
        <end position="126"/>
    </location>
</feature>
<keyword evidence="6" id="KW-0067">ATP-binding</keyword>
<dbReference type="Pfam" id="PF00664">
    <property type="entry name" value="ABC_membrane"/>
    <property type="match status" value="1"/>
</dbReference>
<dbReference type="GO" id="GO:0140359">
    <property type="term" value="F:ABC-type transporter activity"/>
    <property type="evidence" value="ECO:0007669"/>
    <property type="project" value="InterPro"/>
</dbReference>
<dbReference type="GO" id="GO:0005524">
    <property type="term" value="F:ATP binding"/>
    <property type="evidence" value="ECO:0007669"/>
    <property type="project" value="UniProtKB-KW"/>
</dbReference>
<dbReference type="AlphaFoldDB" id="A0A022WAC1"/>
<protein>
    <recommendedName>
        <fullName evidence="11">ABC transmembrane type-1 domain-containing protein</fullName>
    </recommendedName>
</protein>
<dbReference type="Proteomes" id="UP000023758">
    <property type="component" value="Unassembled WGS sequence"/>
</dbReference>
<evidence type="ECO:0000256" key="9">
    <source>
        <dbReference type="SAM" id="MobiDB-lite"/>
    </source>
</evidence>
<dbReference type="PANTHER" id="PTHR24223">
    <property type="entry name" value="ATP-BINDING CASSETTE SUB-FAMILY C"/>
    <property type="match status" value="1"/>
</dbReference>
<evidence type="ECO:0000256" key="4">
    <source>
        <dbReference type="ARBA" id="ARBA00022692"/>
    </source>
</evidence>
<dbReference type="SUPFAM" id="SSF90123">
    <property type="entry name" value="ABC transporter transmembrane region"/>
    <property type="match status" value="1"/>
</dbReference>
<reference evidence="12" key="1">
    <citation type="submission" date="2014-02" db="EMBL/GenBank/DDBJ databases">
        <title>The Genome Sequence of Trichophyton rubrum (morphotype fischeri) CBS 288.86.</title>
        <authorList>
            <consortium name="The Broad Institute Genomics Platform"/>
            <person name="Cuomo C.A."/>
            <person name="White T.C."/>
            <person name="Graser Y."/>
            <person name="Martinez-Rossi N."/>
            <person name="Heitman J."/>
            <person name="Young S.K."/>
            <person name="Zeng Q."/>
            <person name="Gargeya S."/>
            <person name="Abouelleil A."/>
            <person name="Alvarado L."/>
            <person name="Chapman S.B."/>
            <person name="Gainer-Dewar J."/>
            <person name="Goldberg J."/>
            <person name="Griggs A."/>
            <person name="Gujja S."/>
            <person name="Hansen M."/>
            <person name="Howarth C."/>
            <person name="Imamovic A."/>
            <person name="Larimer J."/>
            <person name="Martinez D."/>
            <person name="Murphy C."/>
            <person name="Pearson M.D."/>
            <person name="Persinoti G."/>
            <person name="Poon T."/>
            <person name="Priest M."/>
            <person name="Roberts A.D."/>
            <person name="Saif S."/>
            <person name="Shea T.D."/>
            <person name="Sykes S.N."/>
            <person name="Wortman J."/>
            <person name="Nusbaum C."/>
            <person name="Birren B."/>
        </authorList>
    </citation>
    <scope>NUCLEOTIDE SEQUENCE [LARGE SCALE GENOMIC DNA]</scope>
    <source>
        <strain evidence="12">CBS 288.86</strain>
    </source>
</reference>
<evidence type="ECO:0000313" key="12">
    <source>
        <dbReference type="EMBL" id="EZF55312.1"/>
    </source>
</evidence>
<organism evidence="12">
    <name type="scientific">Trichophyton rubrum CBS 288.86</name>
    <dbReference type="NCBI Taxonomy" id="1215330"/>
    <lineage>
        <taxon>Eukaryota</taxon>
        <taxon>Fungi</taxon>
        <taxon>Dikarya</taxon>
        <taxon>Ascomycota</taxon>
        <taxon>Pezizomycotina</taxon>
        <taxon>Eurotiomycetes</taxon>
        <taxon>Eurotiomycetidae</taxon>
        <taxon>Onygenales</taxon>
        <taxon>Arthrodermataceae</taxon>
        <taxon>Trichophyton</taxon>
    </lineage>
</organism>
<feature type="region of interest" description="Disordered" evidence="9">
    <location>
        <begin position="255"/>
        <end position="293"/>
    </location>
</feature>
<feature type="transmembrane region" description="Helical" evidence="10">
    <location>
        <begin position="6"/>
        <end position="32"/>
    </location>
</feature>
<evidence type="ECO:0000256" key="6">
    <source>
        <dbReference type="ARBA" id="ARBA00022840"/>
    </source>
</evidence>
<gene>
    <name evidence="12" type="ORF">H103_02140</name>
</gene>
<dbReference type="SUPFAM" id="SSF52540">
    <property type="entry name" value="P-loop containing nucleoside triphosphate hydrolases"/>
    <property type="match status" value="1"/>
</dbReference>
<accession>A0A022WAC1</accession>
<dbReference type="InterPro" id="IPR050173">
    <property type="entry name" value="ABC_transporter_C-like"/>
</dbReference>
<feature type="domain" description="ABC transmembrane type-1" evidence="11">
    <location>
        <begin position="1"/>
        <end position="124"/>
    </location>
</feature>
<dbReference type="InterPro" id="IPR027417">
    <property type="entry name" value="P-loop_NTPase"/>
</dbReference>
<keyword evidence="3" id="KW-0813">Transport</keyword>
<keyword evidence="4 10" id="KW-0812">Transmembrane</keyword>
<dbReference type="PROSITE" id="PS50929">
    <property type="entry name" value="ABC_TM1F"/>
    <property type="match status" value="1"/>
</dbReference>
<dbReference type="HOGENOM" id="CLU_950583_0_0_1"/>
<dbReference type="GO" id="GO:0016020">
    <property type="term" value="C:membrane"/>
    <property type="evidence" value="ECO:0007669"/>
    <property type="project" value="UniProtKB-SubCell"/>
</dbReference>
<evidence type="ECO:0000256" key="2">
    <source>
        <dbReference type="ARBA" id="ARBA00009726"/>
    </source>
</evidence>
<evidence type="ECO:0000256" key="1">
    <source>
        <dbReference type="ARBA" id="ARBA00004141"/>
    </source>
</evidence>
<dbReference type="InterPro" id="IPR036640">
    <property type="entry name" value="ABC1_TM_sf"/>
</dbReference>
<comment type="similarity">
    <text evidence="2">Belongs to the ABC transporter superfamily. ABCC family. Conjugate transporter (TC 3.A.1.208) subfamily.</text>
</comment>
<keyword evidence="5" id="KW-0547">Nucleotide-binding</keyword>
<sequence length="293" mass="32204">MVQIVLQILGVIAAGVLVSPFLIIFAMILLFLRFHYSNLFLQGAREIKRLESNAKSPIFEQFGSALIGLGTIRVFSKGEAYIERMYAKIDRHAQAYWNLWLFNRWLGFRMSVIGAAFAGATAAFILEMNLVERVFEYSDLEIENQDGLDSPAAWPTDGRLEVSDLVVAYAPELPPVLNGLSFTVEKNQRVGIVDGVDVSKVKLAHLRSRLAIIPQDPVLFSGTIRSKLNPFDEYSDSELQSALERVHMIPPADQMSSISSIGAPETPAESDVSTPTAVESSASSTLARRAGLA</sequence>
<comment type="subcellular location">
    <subcellularLocation>
        <location evidence="1">Membrane</location>
        <topology evidence="1">Multi-pass membrane protein</topology>
    </subcellularLocation>
</comment>
<feature type="compositionally biased region" description="Polar residues" evidence="9">
    <location>
        <begin position="271"/>
        <end position="286"/>
    </location>
</feature>
<dbReference type="Gene3D" id="1.20.1560.10">
    <property type="entry name" value="ABC transporter type 1, transmembrane domain"/>
    <property type="match status" value="1"/>
</dbReference>
<name>A0A022WAC1_TRIRU</name>
<dbReference type="InterPro" id="IPR011527">
    <property type="entry name" value="ABC1_TM_dom"/>
</dbReference>
<keyword evidence="8 10" id="KW-0472">Membrane</keyword>
<dbReference type="EMBL" id="KK207754">
    <property type="protein sequence ID" value="EZF55312.1"/>
    <property type="molecule type" value="Genomic_DNA"/>
</dbReference>
<evidence type="ECO:0000256" key="8">
    <source>
        <dbReference type="ARBA" id="ARBA00023136"/>
    </source>
</evidence>
<evidence type="ECO:0000256" key="7">
    <source>
        <dbReference type="ARBA" id="ARBA00022989"/>
    </source>
</evidence>